<dbReference type="Pfam" id="PF02464">
    <property type="entry name" value="CinA"/>
    <property type="match status" value="1"/>
</dbReference>
<dbReference type="InterPro" id="IPR036653">
    <property type="entry name" value="CinA-like_C"/>
</dbReference>
<reference evidence="3" key="1">
    <citation type="journal article" date="2019" name="Int. J. Syst. Evol. Microbiol.">
        <title>The Global Catalogue of Microorganisms (GCM) 10K type strain sequencing project: providing services to taxonomists for standard genome sequencing and annotation.</title>
        <authorList>
            <consortium name="The Broad Institute Genomics Platform"/>
            <consortium name="The Broad Institute Genome Sequencing Center for Infectious Disease"/>
            <person name="Wu L."/>
            <person name="Ma J."/>
        </authorList>
    </citation>
    <scope>NUCLEOTIDE SEQUENCE [LARGE SCALE GENOMIC DNA]</scope>
    <source>
        <strain evidence="3">JCM 17906</strain>
    </source>
</reference>
<organism evidence="2 3">
    <name type="scientific">Pseudonocardia xishanensis</name>
    <dbReference type="NCBI Taxonomy" id="630995"/>
    <lineage>
        <taxon>Bacteria</taxon>
        <taxon>Bacillati</taxon>
        <taxon>Actinomycetota</taxon>
        <taxon>Actinomycetes</taxon>
        <taxon>Pseudonocardiales</taxon>
        <taxon>Pseudonocardiaceae</taxon>
        <taxon>Pseudonocardia</taxon>
    </lineage>
</organism>
<proteinExistence type="predicted"/>
<evidence type="ECO:0000259" key="1">
    <source>
        <dbReference type="Pfam" id="PF02464"/>
    </source>
</evidence>
<dbReference type="RefSeq" id="WP_345418471.1">
    <property type="nucleotide sequence ID" value="NZ_BAABGT010000038.1"/>
</dbReference>
<dbReference type="NCBIfam" id="TIGR00199">
    <property type="entry name" value="PncC_domain"/>
    <property type="match status" value="1"/>
</dbReference>
<accession>A0ABP8RTM1</accession>
<dbReference type="InterPro" id="IPR008136">
    <property type="entry name" value="CinA_C"/>
</dbReference>
<sequence length="156" mass="15322">MNDLDQGAAAVARWAERTGMTVGVAESLTGGMVAAALAAAEGSSQWFRGAIVAYSSEVKHGLLAVPPGPVVSEPAARAMAASTRRLLGADLAVALTGAGGPSSQDGRSPGTVFLAVDGPAGAEAVELDLDGGPEQVCRSAAAAALDLLVARLPASS</sequence>
<keyword evidence="3" id="KW-1185">Reference proteome</keyword>
<name>A0ABP8RTM1_9PSEU</name>
<feature type="domain" description="CinA C-terminal" evidence="1">
    <location>
        <begin position="8"/>
        <end position="150"/>
    </location>
</feature>
<comment type="caution">
    <text evidence="2">The sequence shown here is derived from an EMBL/GenBank/DDBJ whole genome shotgun (WGS) entry which is preliminary data.</text>
</comment>
<evidence type="ECO:0000313" key="3">
    <source>
        <dbReference type="Proteomes" id="UP001501598"/>
    </source>
</evidence>
<evidence type="ECO:0000313" key="2">
    <source>
        <dbReference type="EMBL" id="GAA4547702.1"/>
    </source>
</evidence>
<dbReference type="EMBL" id="BAABGT010000038">
    <property type="protein sequence ID" value="GAA4547702.1"/>
    <property type="molecule type" value="Genomic_DNA"/>
</dbReference>
<dbReference type="Gene3D" id="3.90.950.20">
    <property type="entry name" value="CinA-like"/>
    <property type="match status" value="1"/>
</dbReference>
<dbReference type="Proteomes" id="UP001501598">
    <property type="component" value="Unassembled WGS sequence"/>
</dbReference>
<gene>
    <name evidence="2" type="ORF">GCM10023175_32480</name>
</gene>
<protein>
    <recommendedName>
        <fullName evidence="1">CinA C-terminal domain-containing protein</fullName>
    </recommendedName>
</protein>
<dbReference type="SUPFAM" id="SSF142433">
    <property type="entry name" value="CinA-like"/>
    <property type="match status" value="1"/>
</dbReference>